<dbReference type="InterPro" id="IPR011009">
    <property type="entry name" value="Kinase-like_dom_sf"/>
</dbReference>
<dbReference type="FunFam" id="1.10.510.10:FF:000698">
    <property type="entry name" value="Serine/threonine-protein kinase tousled-like 1"/>
    <property type="match status" value="1"/>
</dbReference>
<feature type="region of interest" description="Disordered" evidence="8">
    <location>
        <begin position="1061"/>
        <end position="1113"/>
    </location>
</feature>
<dbReference type="AlphaFoldDB" id="A0A8S9YTD8"/>
<feature type="compositionally biased region" description="Polar residues" evidence="8">
    <location>
        <begin position="69"/>
        <end position="82"/>
    </location>
</feature>
<dbReference type="PROSITE" id="PS00108">
    <property type="entry name" value="PROTEIN_KINASE_ST"/>
    <property type="match status" value="1"/>
</dbReference>
<feature type="compositionally biased region" description="Basic and acidic residues" evidence="8">
    <location>
        <begin position="302"/>
        <end position="315"/>
    </location>
</feature>
<feature type="compositionally biased region" description="Polar residues" evidence="8">
    <location>
        <begin position="262"/>
        <end position="278"/>
    </location>
</feature>
<sequence length="1113" mass="122603">MPLHVDPRKHELLEARIQGSNHLSHSSANIDSKGGRRSSGHAQLNSEDYSQIPVAPVASSPGSSIGESDFNTTSGSGLPRSTFSIPVPYTTSDPVLAADMNSEPTNCSVKASAPLCDQNPDIISQTNVLLPLNSHVNSYADQLHLPTTPKRTNPISNSFSDLHTVGRALCSDGVLFDCRPDDLPINIGLSFTQPNPSTSPQLIQYTSRSNSEQTFSMAVSTNSPIKPSVGAGEKAIQSTPQLLPVVTTMSSTLADLSSSPSNRITTPVSAVNDQQAPKSSAKKRRRPVTFEDTPGQRPRKSSCQDRGSKRIDELFKSQPGPLYTSCDSTSPVRIQRAQSPSPNTDHSLDPITPHNPSFISTLNDAVTTSCGSIDQLVQGAQPTSGVPLTCPMSPAKINSAASLSDSSGEVPQSLINTTMVTAPVTAIASMVSATPVSLNPTCVPSGNRISSISTCASHSLLGHSHFYPSSVVSTGSLSSPVTPQVRFPVHPTSCLNVTGSRAHSAVQTEDSFLAHGVLESGEELPAQTLSPLKTAAFAGSSASPTPPIVATVESLQRQLADQEHELMIQRDTVAKLQENALKSRDFIRELLIEKSVLERKTTRQKVMENRLRLGQFVTQRQGAHFEEKWVEGSRFKELDQRRKNIELVREEIERKKKQWNKRKPTLGDGKKNSKSKGDEVSVDEFYEQLEIFDLRKQMLVKEDKEIQMELERLDRERNLHIREIKRIANEDASRFKDHPILNDRYLLLNLLGKGGFSEVHKGFDLVANRYVACKVHQLNPAWPKDKKDNYIKHALREINIHKTLNHPRIVKVFDVFDIDHDAFCTVLEYSEGNDLDFFLKQNKSIPEREAKSIICQVVSALKYLNERKPPVIHYDLKPGNILLGSGQVAGEIKITDFGLSKLMTDEEYNPETGMDLTSQGAGTYWYLPPECFETGREPPKISSKVDIWSVGVIFFQCLFGKKPFGHNMSQADILHENTILHARTIVFPSITKVSDGAKEFIRKCCTYRKDLRPDVFQLCNDDYLKPKAQLKHNLDTSSLPGPVGVPPSSCHLSSYSSGNLGVMTPQSSHIPTSPLQQPMSPYPPNQQQQQQQQQQQAPPLNPSLQPLILPPQN</sequence>
<dbReference type="OrthoDB" id="346907at2759"/>
<feature type="compositionally biased region" description="Low complexity" evidence="8">
    <location>
        <begin position="1085"/>
        <end position="1106"/>
    </location>
</feature>
<dbReference type="SMART" id="SM00220">
    <property type="entry name" value="S_TKc"/>
    <property type="match status" value="1"/>
</dbReference>
<feature type="compositionally biased region" description="Basic and acidic residues" evidence="8">
    <location>
        <begin position="668"/>
        <end position="677"/>
    </location>
</feature>
<feature type="coiled-coil region" evidence="7">
    <location>
        <begin position="552"/>
        <end position="579"/>
    </location>
</feature>
<comment type="caution">
    <text evidence="10">The sequence shown here is derived from an EMBL/GenBank/DDBJ whole genome shotgun (WGS) entry which is preliminary data.</text>
</comment>
<dbReference type="EMBL" id="JTDE01003222">
    <property type="protein sequence ID" value="KAF7256323.1"/>
    <property type="molecule type" value="Genomic_DNA"/>
</dbReference>
<evidence type="ECO:0000256" key="4">
    <source>
        <dbReference type="ARBA" id="ARBA00022777"/>
    </source>
</evidence>
<dbReference type="PANTHER" id="PTHR22974">
    <property type="entry name" value="MIXED LINEAGE PROTEIN KINASE"/>
    <property type="match status" value="1"/>
</dbReference>
<feature type="compositionally biased region" description="Polar residues" evidence="8">
    <location>
        <begin position="1064"/>
        <end position="1075"/>
    </location>
</feature>
<feature type="binding site" evidence="6">
    <location>
        <position position="774"/>
    </location>
    <ligand>
        <name>ATP</name>
        <dbReference type="ChEBI" id="CHEBI:30616"/>
    </ligand>
</feature>
<feature type="region of interest" description="Disordered" evidence="8">
    <location>
        <begin position="254"/>
        <end position="349"/>
    </location>
</feature>
<feature type="region of interest" description="Disordered" evidence="8">
    <location>
        <begin position="16"/>
        <end position="82"/>
    </location>
</feature>
<keyword evidence="11" id="KW-1185">Reference proteome</keyword>
<proteinExistence type="predicted"/>
<feature type="compositionally biased region" description="Low complexity" evidence="8">
    <location>
        <begin position="52"/>
        <end position="66"/>
    </location>
</feature>
<dbReference type="PROSITE" id="PS50011">
    <property type="entry name" value="PROTEIN_KINASE_DOM"/>
    <property type="match status" value="1"/>
</dbReference>
<keyword evidence="3 6" id="KW-0547">Nucleotide-binding</keyword>
<keyword evidence="4" id="KW-0418">Kinase</keyword>
<dbReference type="PANTHER" id="PTHR22974:SF23">
    <property type="entry name" value="TOUSLED-LIKE KINASE, ISOFORM G"/>
    <property type="match status" value="1"/>
</dbReference>
<dbReference type="InterPro" id="IPR008271">
    <property type="entry name" value="Ser/Thr_kinase_AS"/>
</dbReference>
<feature type="region of interest" description="Disordered" evidence="8">
    <location>
        <begin position="658"/>
        <end position="677"/>
    </location>
</feature>
<feature type="domain" description="Protein kinase" evidence="9">
    <location>
        <begin position="745"/>
        <end position="1024"/>
    </location>
</feature>
<evidence type="ECO:0000256" key="7">
    <source>
        <dbReference type="SAM" id="Coils"/>
    </source>
</evidence>
<feature type="compositionally biased region" description="Polar residues" evidence="8">
    <location>
        <begin position="325"/>
        <end position="345"/>
    </location>
</feature>
<feature type="coiled-coil region" evidence="7">
    <location>
        <begin position="696"/>
        <end position="730"/>
    </location>
</feature>
<keyword evidence="7" id="KW-0175">Coiled coil</keyword>
<evidence type="ECO:0000256" key="5">
    <source>
        <dbReference type="ARBA" id="ARBA00022840"/>
    </source>
</evidence>
<dbReference type="InterPro" id="IPR017441">
    <property type="entry name" value="Protein_kinase_ATP_BS"/>
</dbReference>
<dbReference type="GO" id="GO:0005634">
    <property type="term" value="C:nucleus"/>
    <property type="evidence" value="ECO:0007669"/>
    <property type="project" value="TreeGrafter"/>
</dbReference>
<evidence type="ECO:0000256" key="2">
    <source>
        <dbReference type="ARBA" id="ARBA00022679"/>
    </source>
</evidence>
<dbReference type="SUPFAM" id="SSF56112">
    <property type="entry name" value="Protein kinase-like (PK-like)"/>
    <property type="match status" value="1"/>
</dbReference>
<dbReference type="PROSITE" id="PS00107">
    <property type="entry name" value="PROTEIN_KINASE_ATP"/>
    <property type="match status" value="1"/>
</dbReference>
<dbReference type="InterPro" id="IPR000719">
    <property type="entry name" value="Prot_kinase_dom"/>
</dbReference>
<feature type="compositionally biased region" description="Polar residues" evidence="8">
    <location>
        <begin position="18"/>
        <end position="30"/>
    </location>
</feature>
<dbReference type="GO" id="GO:0035556">
    <property type="term" value="P:intracellular signal transduction"/>
    <property type="evidence" value="ECO:0007669"/>
    <property type="project" value="TreeGrafter"/>
</dbReference>
<dbReference type="Pfam" id="PF00069">
    <property type="entry name" value="Pkinase"/>
    <property type="match status" value="1"/>
</dbReference>
<reference evidence="10" key="1">
    <citation type="submission" date="2019-07" db="EMBL/GenBank/DDBJ databases">
        <title>Annotation for the trematode Paragonimus miyazaki's.</title>
        <authorList>
            <person name="Choi Y.-J."/>
        </authorList>
    </citation>
    <scope>NUCLEOTIDE SEQUENCE</scope>
    <source>
        <strain evidence="10">Japan</strain>
    </source>
</reference>
<accession>A0A8S9YTD8</accession>
<dbReference type="GO" id="GO:0007059">
    <property type="term" value="P:chromosome segregation"/>
    <property type="evidence" value="ECO:0007669"/>
    <property type="project" value="TreeGrafter"/>
</dbReference>
<evidence type="ECO:0000313" key="11">
    <source>
        <dbReference type="Proteomes" id="UP000822476"/>
    </source>
</evidence>
<evidence type="ECO:0000256" key="8">
    <source>
        <dbReference type="SAM" id="MobiDB-lite"/>
    </source>
</evidence>
<protein>
    <recommendedName>
        <fullName evidence="9">Protein kinase domain-containing protein</fullName>
    </recommendedName>
</protein>
<evidence type="ECO:0000256" key="3">
    <source>
        <dbReference type="ARBA" id="ARBA00022741"/>
    </source>
</evidence>
<dbReference type="GO" id="GO:0004674">
    <property type="term" value="F:protein serine/threonine kinase activity"/>
    <property type="evidence" value="ECO:0007669"/>
    <property type="project" value="UniProtKB-KW"/>
</dbReference>
<dbReference type="Proteomes" id="UP000822476">
    <property type="component" value="Unassembled WGS sequence"/>
</dbReference>
<dbReference type="GO" id="GO:0005524">
    <property type="term" value="F:ATP binding"/>
    <property type="evidence" value="ECO:0007669"/>
    <property type="project" value="UniProtKB-UniRule"/>
</dbReference>
<name>A0A8S9YTD8_9TREM</name>
<keyword evidence="2" id="KW-0808">Transferase</keyword>
<organism evidence="10 11">
    <name type="scientific">Paragonimus skrjabini miyazakii</name>
    <dbReference type="NCBI Taxonomy" id="59628"/>
    <lineage>
        <taxon>Eukaryota</taxon>
        <taxon>Metazoa</taxon>
        <taxon>Spiralia</taxon>
        <taxon>Lophotrochozoa</taxon>
        <taxon>Platyhelminthes</taxon>
        <taxon>Trematoda</taxon>
        <taxon>Digenea</taxon>
        <taxon>Plagiorchiida</taxon>
        <taxon>Troglotremata</taxon>
        <taxon>Troglotrematidae</taxon>
        <taxon>Paragonimus</taxon>
    </lineage>
</organism>
<keyword evidence="5 6" id="KW-0067">ATP-binding</keyword>
<evidence type="ECO:0000256" key="6">
    <source>
        <dbReference type="PROSITE-ProRule" id="PRU10141"/>
    </source>
</evidence>
<dbReference type="CDD" id="cd13990">
    <property type="entry name" value="STKc_TLK"/>
    <property type="match status" value="1"/>
</dbReference>
<dbReference type="Gene3D" id="1.10.510.10">
    <property type="entry name" value="Transferase(Phosphotransferase) domain 1"/>
    <property type="match status" value="1"/>
</dbReference>
<evidence type="ECO:0000313" key="10">
    <source>
        <dbReference type="EMBL" id="KAF7256323.1"/>
    </source>
</evidence>
<gene>
    <name evidence="10" type="ORF">EG68_05121</name>
</gene>
<keyword evidence="1" id="KW-0723">Serine/threonine-protein kinase</keyword>
<feature type="compositionally biased region" description="Polar residues" evidence="8">
    <location>
        <begin position="40"/>
        <end position="49"/>
    </location>
</feature>
<evidence type="ECO:0000256" key="1">
    <source>
        <dbReference type="ARBA" id="ARBA00022527"/>
    </source>
</evidence>
<evidence type="ECO:0000259" key="9">
    <source>
        <dbReference type="PROSITE" id="PS50011"/>
    </source>
</evidence>